<evidence type="ECO:0000256" key="3">
    <source>
        <dbReference type="ARBA" id="ARBA00022679"/>
    </source>
</evidence>
<feature type="domain" description="RNA polymerase sigma factor 54 core-binding" evidence="11">
    <location>
        <begin position="154"/>
        <end position="347"/>
    </location>
</feature>
<dbReference type="RefSeq" id="WP_125431560.1">
    <property type="nucleotide sequence ID" value="NZ_RWIS01000009.1"/>
</dbReference>
<dbReference type="GO" id="GO:0016987">
    <property type="term" value="F:sigma factor activity"/>
    <property type="evidence" value="ECO:0007669"/>
    <property type="project" value="UniProtKB-KW"/>
</dbReference>
<dbReference type="InterPro" id="IPR038709">
    <property type="entry name" value="RpoN_core-bd_sf"/>
</dbReference>
<protein>
    <submittedName>
        <fullName evidence="12">RNA polymerase sigma-54 factor</fullName>
    </submittedName>
</protein>
<dbReference type="PIRSF" id="PIRSF000774">
    <property type="entry name" value="RpoN"/>
    <property type="match status" value="1"/>
</dbReference>
<dbReference type="EMBL" id="RWIS01000009">
    <property type="protein sequence ID" value="RSK31140.1"/>
    <property type="molecule type" value="Genomic_DNA"/>
</dbReference>
<name>A0A428JF01_9BACT</name>
<accession>A0A428JF01</accession>
<evidence type="ECO:0000256" key="8">
    <source>
        <dbReference type="ARBA" id="ARBA00023163"/>
    </source>
</evidence>
<evidence type="ECO:0000313" key="12">
    <source>
        <dbReference type="EMBL" id="RSK31140.1"/>
    </source>
</evidence>
<dbReference type="PROSITE" id="PS50044">
    <property type="entry name" value="SIGMA54_3"/>
    <property type="match status" value="1"/>
</dbReference>
<keyword evidence="5" id="KW-0805">Transcription regulation</keyword>
<dbReference type="Gene3D" id="1.10.10.1330">
    <property type="entry name" value="RNA polymerase sigma-54 factor, core-binding domain"/>
    <property type="match status" value="1"/>
</dbReference>
<feature type="compositionally biased region" description="Basic and acidic residues" evidence="9">
    <location>
        <begin position="103"/>
        <end position="116"/>
    </location>
</feature>
<dbReference type="Pfam" id="PF04552">
    <property type="entry name" value="Sigma54_DBD"/>
    <property type="match status" value="1"/>
</dbReference>
<feature type="compositionally biased region" description="Acidic residues" evidence="9">
    <location>
        <begin position="47"/>
        <end position="100"/>
    </location>
</feature>
<comment type="similarity">
    <text evidence="1">Belongs to the sigma-54 factor family.</text>
</comment>
<dbReference type="OrthoDB" id="9814402at2"/>
<keyword evidence="3" id="KW-0808">Transferase</keyword>
<evidence type="ECO:0000256" key="4">
    <source>
        <dbReference type="ARBA" id="ARBA00022695"/>
    </source>
</evidence>
<dbReference type="Pfam" id="PF04963">
    <property type="entry name" value="Sigma54_CBD"/>
    <property type="match status" value="1"/>
</dbReference>
<evidence type="ECO:0000256" key="1">
    <source>
        <dbReference type="ARBA" id="ARBA00008798"/>
    </source>
</evidence>
<dbReference type="GO" id="GO:0000428">
    <property type="term" value="C:DNA-directed RNA polymerase complex"/>
    <property type="evidence" value="ECO:0007669"/>
    <property type="project" value="UniProtKB-KW"/>
</dbReference>
<dbReference type="GO" id="GO:0006352">
    <property type="term" value="P:DNA-templated transcription initiation"/>
    <property type="evidence" value="ECO:0007669"/>
    <property type="project" value="InterPro"/>
</dbReference>
<dbReference type="AlphaFoldDB" id="A0A428JF01"/>
<reference evidence="12 13" key="1">
    <citation type="submission" date="2018-12" db="EMBL/GenBank/DDBJ databases">
        <authorList>
            <person name="Feng G."/>
            <person name="Zhu H."/>
        </authorList>
    </citation>
    <scope>NUCLEOTIDE SEQUENCE [LARGE SCALE GENOMIC DNA]</scope>
    <source>
        <strain evidence="12 13">9PBR-2</strain>
    </source>
</reference>
<feature type="domain" description="RNA polymerase sigma factor 54 DNA-binding" evidence="10">
    <location>
        <begin position="369"/>
        <end position="527"/>
    </location>
</feature>
<dbReference type="InterPro" id="IPR007046">
    <property type="entry name" value="RNA_pol_sigma_54_core-bd"/>
</dbReference>
<gene>
    <name evidence="12" type="primary">rpoN</name>
    <name evidence="12" type="ORF">EI290_14055</name>
</gene>
<dbReference type="NCBIfam" id="TIGR02395">
    <property type="entry name" value="rpoN_sigma"/>
    <property type="match status" value="1"/>
</dbReference>
<keyword evidence="7" id="KW-0238">DNA-binding</keyword>
<comment type="caution">
    <text evidence="12">The sequence shown here is derived from an EMBL/GenBank/DDBJ whole genome shotgun (WGS) entry which is preliminary data.</text>
</comment>
<evidence type="ECO:0000259" key="11">
    <source>
        <dbReference type="Pfam" id="PF04963"/>
    </source>
</evidence>
<dbReference type="GO" id="GO:0016779">
    <property type="term" value="F:nucleotidyltransferase activity"/>
    <property type="evidence" value="ECO:0007669"/>
    <property type="project" value="UniProtKB-KW"/>
</dbReference>
<evidence type="ECO:0000313" key="13">
    <source>
        <dbReference type="Proteomes" id="UP000280066"/>
    </source>
</evidence>
<organism evidence="12 13">
    <name type="scientific">Hymenobacter metallilatus</name>
    <dbReference type="NCBI Taxonomy" id="2493666"/>
    <lineage>
        <taxon>Bacteria</taxon>
        <taxon>Pseudomonadati</taxon>
        <taxon>Bacteroidota</taxon>
        <taxon>Cytophagia</taxon>
        <taxon>Cytophagales</taxon>
        <taxon>Hymenobacteraceae</taxon>
        <taxon>Hymenobacter</taxon>
    </lineage>
</organism>
<dbReference type="GO" id="GO:0001216">
    <property type="term" value="F:DNA-binding transcription activator activity"/>
    <property type="evidence" value="ECO:0007669"/>
    <property type="project" value="InterPro"/>
</dbReference>
<keyword evidence="8" id="KW-0804">Transcription</keyword>
<proteinExistence type="inferred from homology"/>
<dbReference type="InterPro" id="IPR000394">
    <property type="entry name" value="RNA_pol_sigma_54"/>
</dbReference>
<evidence type="ECO:0000256" key="7">
    <source>
        <dbReference type="ARBA" id="ARBA00023125"/>
    </source>
</evidence>
<keyword evidence="6" id="KW-0731">Sigma factor</keyword>
<evidence type="ECO:0000259" key="10">
    <source>
        <dbReference type="Pfam" id="PF04552"/>
    </source>
</evidence>
<dbReference type="PANTHER" id="PTHR32248">
    <property type="entry name" value="RNA POLYMERASE SIGMA-54 FACTOR"/>
    <property type="match status" value="1"/>
</dbReference>
<feature type="region of interest" description="Disordered" evidence="9">
    <location>
        <begin position="38"/>
        <end position="125"/>
    </location>
</feature>
<evidence type="ECO:0000256" key="6">
    <source>
        <dbReference type="ARBA" id="ARBA00023082"/>
    </source>
</evidence>
<dbReference type="Gene3D" id="1.10.10.60">
    <property type="entry name" value="Homeodomain-like"/>
    <property type="match status" value="1"/>
</dbReference>
<keyword evidence="2" id="KW-0240">DNA-directed RNA polymerase</keyword>
<dbReference type="PROSITE" id="PS00718">
    <property type="entry name" value="SIGMA54_2"/>
    <property type="match status" value="1"/>
</dbReference>
<evidence type="ECO:0000256" key="5">
    <source>
        <dbReference type="ARBA" id="ARBA00023015"/>
    </source>
</evidence>
<dbReference type="Pfam" id="PF00309">
    <property type="entry name" value="Sigma54_AID"/>
    <property type="match status" value="1"/>
</dbReference>
<evidence type="ECO:0000256" key="2">
    <source>
        <dbReference type="ARBA" id="ARBA00022478"/>
    </source>
</evidence>
<dbReference type="InterPro" id="IPR007634">
    <property type="entry name" value="RNA_pol_sigma_54_DNA-bd"/>
</dbReference>
<evidence type="ECO:0000256" key="9">
    <source>
        <dbReference type="SAM" id="MobiDB-lite"/>
    </source>
</evidence>
<keyword evidence="13" id="KW-1185">Reference proteome</keyword>
<keyword evidence="4" id="KW-0548">Nucleotidyltransferase</keyword>
<dbReference type="PANTHER" id="PTHR32248:SF4">
    <property type="entry name" value="RNA POLYMERASE SIGMA-54 FACTOR"/>
    <property type="match status" value="1"/>
</dbReference>
<sequence length="529" mass="60179">MQRLDMKQLLSQKLSPQQIQFIKLLQIPTVELEARIKEELEANPALEEGDDQDDEFEEQERDDSDDPEDDFDNDPDAEFDNPDNTLDEDFDGDQAEEQPEIDLSAKDEPTEIKESESADDLDLSDYLHDDEIAGYKMQGDGPGEDEDDREMPLADTSGSLIDNLLDQLGFASLDEKQEAIGRQLIGSIDGDGYIRRDLSAIANDLAFSQNIEATVPEIESVLHVIQTFDPAGIGARDLQECLLLQLERRPQDEATEHAEQILHDTFDEFTKKHYQRIQQKLDLEDDELKDAIALILKLNPKPGGTGPVGMGKVQYIIPDFILTHDNGQFNLTLNTRNAPDLRVSPAYTEMFRAYDKASKKDKKMKEAVTFVKQKLDSAKWFIDAIRQRQNTLLRTMDAIVRYQRDFFAEGDESKLRPMILKDIAQEIGMDISTVSRVANSKAVQTEFGIYPLKYFFSEGIATDSGEDASSREVKHILKEIIEGEQKNRPLSDDKLEKMLNARGYNIARRTVAKYREQLNIPVARLRKEL</sequence>
<dbReference type="PRINTS" id="PR00045">
    <property type="entry name" value="SIGMA54FCT"/>
</dbReference>
<dbReference type="Proteomes" id="UP000280066">
    <property type="component" value="Unassembled WGS sequence"/>
</dbReference>
<dbReference type="GO" id="GO:0003677">
    <property type="term" value="F:DNA binding"/>
    <property type="evidence" value="ECO:0007669"/>
    <property type="project" value="UniProtKB-KW"/>
</dbReference>